<evidence type="ECO:0000256" key="2">
    <source>
        <dbReference type="ARBA" id="ARBA00006271"/>
    </source>
</evidence>
<reference evidence="16" key="1">
    <citation type="journal article" date="2020" name="bioRxiv">
        <title>Genomic and phenotypic heterogeneity of clinical isolates of the human pathogens Aspergillus fumigatus, Aspergillus lentulus and Aspergillus fumigatiaffinis.</title>
        <authorList>
            <person name="dos Santos R.A.C."/>
            <person name="Steenwyk J.L."/>
            <person name="Rivero-Menendez O."/>
            <person name="Mead M.E."/>
            <person name="Silva L.P."/>
            <person name="Bastos R.W."/>
            <person name="Alastruey-Izquierdo A."/>
            <person name="Goldman G.H."/>
            <person name="Rokas A."/>
        </authorList>
    </citation>
    <scope>NUCLEOTIDE SEQUENCE</scope>
    <source>
        <strain evidence="16">CNM-CM6805</strain>
    </source>
</reference>
<evidence type="ECO:0000256" key="9">
    <source>
        <dbReference type="ARBA" id="ARBA00023204"/>
    </source>
</evidence>
<dbReference type="InterPro" id="IPR007860">
    <property type="entry name" value="DNA_mmatch_repair_MutS_con_dom"/>
</dbReference>
<dbReference type="InterPro" id="IPR027417">
    <property type="entry name" value="P-loop_NTPase"/>
</dbReference>
<dbReference type="Pfam" id="PF00488">
    <property type="entry name" value="MutS_V"/>
    <property type="match status" value="1"/>
</dbReference>
<comment type="caution">
    <text evidence="16">The sequence shown here is derived from an EMBL/GenBank/DDBJ whole genome shotgun (WGS) entry which is preliminary data.</text>
</comment>
<evidence type="ECO:0000256" key="1">
    <source>
        <dbReference type="ARBA" id="ARBA00004123"/>
    </source>
</evidence>
<dbReference type="Gene3D" id="3.30.420.110">
    <property type="entry name" value="MutS, connector domain"/>
    <property type="match status" value="1"/>
</dbReference>
<dbReference type="SUPFAM" id="SSF53150">
    <property type="entry name" value="DNA repair protein MutS, domain II"/>
    <property type="match status" value="1"/>
</dbReference>
<accession>A0A8H4HEV3</accession>
<dbReference type="SMART" id="SM00534">
    <property type="entry name" value="MUTSac"/>
    <property type="match status" value="1"/>
</dbReference>
<reference evidence="16" key="2">
    <citation type="submission" date="2020-04" db="EMBL/GenBank/DDBJ databases">
        <authorList>
            <person name="Santos R.A.C."/>
            <person name="Steenwyk J.L."/>
            <person name="Rivero-Menendez O."/>
            <person name="Mead M.E."/>
            <person name="Silva L.P."/>
            <person name="Bastos R.W."/>
            <person name="Alastruey-Izquierdo A."/>
            <person name="Goldman G.H."/>
            <person name="Rokas A."/>
        </authorList>
    </citation>
    <scope>NUCLEOTIDE SEQUENCE</scope>
    <source>
        <strain evidence="16">CNM-CM6805</strain>
    </source>
</reference>
<keyword evidence="6" id="KW-0227">DNA damage</keyword>
<keyword evidence="5" id="KW-0547">Nucleotide-binding</keyword>
<keyword evidence="9" id="KW-0234">DNA repair</keyword>
<evidence type="ECO:0000256" key="6">
    <source>
        <dbReference type="ARBA" id="ARBA00022763"/>
    </source>
</evidence>
<evidence type="ECO:0000259" key="15">
    <source>
        <dbReference type="PROSITE" id="PS00486"/>
    </source>
</evidence>
<evidence type="ECO:0000256" key="12">
    <source>
        <dbReference type="ARBA" id="ARBA00025902"/>
    </source>
</evidence>
<dbReference type="GO" id="GO:0005634">
    <property type="term" value="C:nucleus"/>
    <property type="evidence" value="ECO:0007669"/>
    <property type="project" value="UniProtKB-SubCell"/>
</dbReference>
<keyword evidence="7" id="KW-0067">ATP-binding</keyword>
<dbReference type="FunFam" id="3.30.420.110:FF:000022">
    <property type="entry name" value="DNA mismatch repair protein Msh1"/>
    <property type="match status" value="1"/>
</dbReference>
<dbReference type="Pfam" id="PF01624">
    <property type="entry name" value="MutS_I"/>
    <property type="match status" value="1"/>
</dbReference>
<evidence type="ECO:0000256" key="14">
    <source>
        <dbReference type="SAM" id="MobiDB-lite"/>
    </source>
</evidence>
<dbReference type="SUPFAM" id="SSF52540">
    <property type="entry name" value="P-loop containing nucleoside triphosphate hydrolases"/>
    <property type="match status" value="1"/>
</dbReference>
<sequence>MRINGCRFARLAPSQFHHVHKFDASAAHRCLVHRTICHHARRPLARIEASLPTPHLELRRGARTRTTVKVKDLPQGTLKLEPYDDGATDATDDAPRYPTVIQGHRNNMQKFRNCVILTRVGGFYELYFEQAEELAPLLNLKLAVKKTSAGPVPMAGFPFFQLDRFLKILVQDLNKYVAISEEFANAAEDKARGGLLFDRRVARIITPGTLIDEKFMDPSENNFLLAVYIDVPALKAQLEQQEGDLSAQQHILSSASQRVGLSWLDLSTGDFYTQSTTTQMLPSAIARIGAREILVDQKLQDLIGQELQLLVGHDHRLMTFFAYPSKILPIAQWSPVLEAPVADQDSDAFTPEEVAAGYSLLEYIRVQLQGLNLKLQPPRRRHLNESMNIDRNSLRGLEILETARDGFGKGSLLHAVRRTSTKSGARLLRDRLTSPSTSLQGINERLDLVSVFLENSDLRDNVIQLLKRSYDAQRLVQKFTLGRGDADDLICLARAIQASREIKMVLSSQDNGRLDSLPHIQSTEAKRSLAAMTGRLCLDGPTMLADRISSAIDEEGLLQKQRLEDDTAAEAAILAQEVAMSEGLPGEVEALPKKVRAKNSDQSKASTEETTAPDTWIMRRNASAALLELHESLDRLQDEKSRLTQRLREAVGSSALSLRWTSGLGHICHVKGAKISQQSLEELGVTRNVSSTKSTRSFYLPAWTALGDRMDQVKVQIRQEEQAIFETLRREVILNLVKIRRNAAVMDELDVACSFATLAEEQRLVRPIITSGVTHKIVGGRHPTVKLGLEEQGRQFVSNDCFLGDSERIWLITGPNMAGKSTFLRQNALITILAQVGSFVPAEYAEIGIVDQIFSRIGAADDLFRDQSTFMVEMLETATILKQATARSFVIMDEVGRGTTPEDGTAVSFACLHHLHYRNKCRTLFATHFHALADMTEDFEALGRYCTDVKETASGSFSFVHRLREGVNRDSHALKVAQLAGLPKETLEMASRVRQSLGNRAPWSSGGSDSHTIASATA</sequence>
<dbReference type="PANTHER" id="PTHR11361:SF34">
    <property type="entry name" value="DNA MISMATCH REPAIR PROTEIN MSH1, MITOCHONDRIAL"/>
    <property type="match status" value="1"/>
</dbReference>
<keyword evidence="8" id="KW-0238">DNA-binding</keyword>
<dbReference type="Proteomes" id="UP000653565">
    <property type="component" value="Unassembled WGS sequence"/>
</dbReference>
<comment type="subunit">
    <text evidence="12">Heterodimer consisting of MSH2-MSH3 (MutS beta). Forms a ternary complex with MutL alpha (MLH1-PMS1).</text>
</comment>
<keyword evidence="10" id="KW-0539">Nucleus</keyword>
<dbReference type="FunFam" id="1.10.1420.10:FF:000042">
    <property type="entry name" value="DNA mismatch repair protein Msh1"/>
    <property type="match status" value="1"/>
</dbReference>
<dbReference type="PANTHER" id="PTHR11361">
    <property type="entry name" value="DNA MISMATCH REPAIR PROTEIN MUTS FAMILY MEMBER"/>
    <property type="match status" value="1"/>
</dbReference>
<proteinExistence type="inferred from homology"/>
<feature type="compositionally biased region" description="Polar residues" evidence="14">
    <location>
        <begin position="1005"/>
        <end position="1018"/>
    </location>
</feature>
<evidence type="ECO:0000256" key="10">
    <source>
        <dbReference type="ARBA" id="ARBA00023242"/>
    </source>
</evidence>
<dbReference type="SUPFAM" id="SSF48334">
    <property type="entry name" value="DNA repair protein MutS, domain III"/>
    <property type="match status" value="1"/>
</dbReference>
<dbReference type="SMART" id="SM00533">
    <property type="entry name" value="MUTSd"/>
    <property type="match status" value="1"/>
</dbReference>
<dbReference type="InterPro" id="IPR000432">
    <property type="entry name" value="DNA_mismatch_repair_MutS_C"/>
</dbReference>
<gene>
    <name evidence="16" type="ORF">CNMCM6805_003438</name>
</gene>
<evidence type="ECO:0000256" key="8">
    <source>
        <dbReference type="ARBA" id="ARBA00023125"/>
    </source>
</evidence>
<keyword evidence="13" id="KW-0175">Coiled coil</keyword>
<comment type="subcellular location">
    <subcellularLocation>
        <location evidence="1">Nucleus</location>
    </subcellularLocation>
</comment>
<feature type="region of interest" description="Disordered" evidence="14">
    <location>
        <begin position="998"/>
        <end position="1018"/>
    </location>
</feature>
<dbReference type="InterPro" id="IPR017261">
    <property type="entry name" value="DNA_mismatch_repair_MutS/MSH"/>
</dbReference>
<evidence type="ECO:0000256" key="13">
    <source>
        <dbReference type="SAM" id="Coils"/>
    </source>
</evidence>
<dbReference type="InterPro" id="IPR036678">
    <property type="entry name" value="MutS_con_dom_sf"/>
</dbReference>
<dbReference type="PIRSF" id="PIRSF037677">
    <property type="entry name" value="DNA_mis_repair_Msh6"/>
    <property type="match status" value="1"/>
</dbReference>
<dbReference type="FunFam" id="1.10.1420.10:FF:000036">
    <property type="entry name" value="DNA mismatch repair protein Msh1"/>
    <property type="match status" value="1"/>
</dbReference>
<dbReference type="EMBL" id="JAAAPX010000019">
    <property type="protein sequence ID" value="KAF4241901.1"/>
    <property type="molecule type" value="Genomic_DNA"/>
</dbReference>
<dbReference type="Gene3D" id="3.40.50.300">
    <property type="entry name" value="P-loop containing nucleotide triphosphate hydrolases"/>
    <property type="match status" value="1"/>
</dbReference>
<feature type="coiled-coil region" evidence="13">
    <location>
        <begin position="619"/>
        <end position="653"/>
    </location>
</feature>
<dbReference type="OrthoDB" id="2534523at2759"/>
<organism evidence="16 17">
    <name type="scientific">Aspergillus fumigatiaffinis</name>
    <dbReference type="NCBI Taxonomy" id="340414"/>
    <lineage>
        <taxon>Eukaryota</taxon>
        <taxon>Fungi</taxon>
        <taxon>Dikarya</taxon>
        <taxon>Ascomycota</taxon>
        <taxon>Pezizomycotina</taxon>
        <taxon>Eurotiomycetes</taxon>
        <taxon>Eurotiomycetidae</taxon>
        <taxon>Eurotiales</taxon>
        <taxon>Aspergillaceae</taxon>
        <taxon>Aspergillus</taxon>
        <taxon>Aspergillus subgen. Fumigati</taxon>
    </lineage>
</organism>
<dbReference type="FunFam" id="3.40.50.300:FF:001238">
    <property type="entry name" value="DNA mismatch repair protein"/>
    <property type="match status" value="1"/>
</dbReference>
<dbReference type="InterPro" id="IPR016151">
    <property type="entry name" value="DNA_mismatch_repair_MutS_N"/>
</dbReference>
<evidence type="ECO:0000256" key="5">
    <source>
        <dbReference type="ARBA" id="ARBA00022741"/>
    </source>
</evidence>
<dbReference type="InterPro" id="IPR036187">
    <property type="entry name" value="DNA_mismatch_repair_MutS_sf"/>
</dbReference>
<evidence type="ECO:0000313" key="17">
    <source>
        <dbReference type="Proteomes" id="UP000653565"/>
    </source>
</evidence>
<dbReference type="FunFam" id="1.10.1420.10:FF:000046">
    <property type="entry name" value="DNA mismatch repair protein Msh1"/>
    <property type="match status" value="1"/>
</dbReference>
<comment type="function">
    <text evidence="11">Component of the post-replicative DNA mismatch repair system (MMR). Heterodimerizes with MSH2 to form MutS beta, which binds to DNA mismatches thereby initiating DNA repair. MSH3 provides substrate-binding and substrate specificity to the complex. When bound, the MutS beta heterodimer bends the DNA helix and shields approximately 20 base pairs. Acts mainly to repair insertion-deletion loops (IDLs) from 2 to 13 nucleotides in size, but can also repair base-base and single insertion-deletion mismatches that occur during replication. After mismatch binding, forms a ternary complex with the MutL alpha heterodimer, which is thought to be responsible for directing the downstream MMR events, including strand discrimination, excision, and resynthesis. ATP binding and hydrolysis play a pivotal role in mismatch repair functions.</text>
</comment>
<dbReference type="FunFam" id="3.40.1170.10:FF:000010">
    <property type="entry name" value="DNA mismatch repair protein Msh1"/>
    <property type="match status" value="1"/>
</dbReference>
<dbReference type="Pfam" id="PF05192">
    <property type="entry name" value="MutS_III"/>
    <property type="match status" value="1"/>
</dbReference>
<dbReference type="Gene3D" id="1.10.1420.10">
    <property type="match status" value="3"/>
</dbReference>
<evidence type="ECO:0000256" key="3">
    <source>
        <dbReference type="ARBA" id="ARBA00019000"/>
    </source>
</evidence>
<protein>
    <recommendedName>
        <fullName evidence="3">DNA mismatch repair protein MSH3</fullName>
    </recommendedName>
    <alternativeName>
        <fullName evidence="4">DNA mismatch repair protein msh3</fullName>
    </alternativeName>
</protein>
<dbReference type="InterPro" id="IPR007695">
    <property type="entry name" value="DNA_mismatch_repair_MutS-lik_N"/>
</dbReference>
<dbReference type="GO" id="GO:0006298">
    <property type="term" value="P:mismatch repair"/>
    <property type="evidence" value="ECO:0007669"/>
    <property type="project" value="InterPro"/>
</dbReference>
<evidence type="ECO:0000313" key="16">
    <source>
        <dbReference type="EMBL" id="KAF4241901.1"/>
    </source>
</evidence>
<dbReference type="PROSITE" id="PS00486">
    <property type="entry name" value="DNA_MISMATCH_REPAIR_2"/>
    <property type="match status" value="1"/>
</dbReference>
<evidence type="ECO:0000256" key="4">
    <source>
        <dbReference type="ARBA" id="ARBA00022151"/>
    </source>
</evidence>
<dbReference type="GO" id="GO:0140664">
    <property type="term" value="F:ATP-dependent DNA damage sensor activity"/>
    <property type="evidence" value="ECO:0007669"/>
    <property type="project" value="InterPro"/>
</dbReference>
<dbReference type="InterPro" id="IPR045076">
    <property type="entry name" value="MutS"/>
</dbReference>
<dbReference type="GO" id="GO:0005524">
    <property type="term" value="F:ATP binding"/>
    <property type="evidence" value="ECO:0007669"/>
    <property type="project" value="UniProtKB-KW"/>
</dbReference>
<feature type="domain" description="DNA mismatch repair proteins mutS family" evidence="15">
    <location>
        <begin position="888"/>
        <end position="904"/>
    </location>
</feature>
<dbReference type="SUPFAM" id="SSF55271">
    <property type="entry name" value="DNA repair protein MutS, domain I"/>
    <property type="match status" value="1"/>
</dbReference>
<dbReference type="Pfam" id="PF05188">
    <property type="entry name" value="MutS_II"/>
    <property type="match status" value="1"/>
</dbReference>
<dbReference type="AlphaFoldDB" id="A0A8H4HEV3"/>
<dbReference type="GO" id="GO:0030983">
    <property type="term" value="F:mismatched DNA binding"/>
    <property type="evidence" value="ECO:0007669"/>
    <property type="project" value="InterPro"/>
</dbReference>
<dbReference type="InterPro" id="IPR007696">
    <property type="entry name" value="DNA_mismatch_repair_MutS_core"/>
</dbReference>
<dbReference type="GO" id="GO:0043504">
    <property type="term" value="P:mitochondrial DNA repair"/>
    <property type="evidence" value="ECO:0007669"/>
    <property type="project" value="TreeGrafter"/>
</dbReference>
<dbReference type="GO" id="GO:0005739">
    <property type="term" value="C:mitochondrion"/>
    <property type="evidence" value="ECO:0007669"/>
    <property type="project" value="TreeGrafter"/>
</dbReference>
<evidence type="ECO:0000256" key="7">
    <source>
        <dbReference type="ARBA" id="ARBA00022840"/>
    </source>
</evidence>
<keyword evidence="17" id="KW-1185">Reference proteome</keyword>
<evidence type="ECO:0000256" key="11">
    <source>
        <dbReference type="ARBA" id="ARBA00025373"/>
    </source>
</evidence>
<dbReference type="Gene3D" id="3.40.1170.10">
    <property type="entry name" value="DNA repair protein MutS, domain I"/>
    <property type="match status" value="1"/>
</dbReference>
<name>A0A8H4HEV3_9EURO</name>
<comment type="similarity">
    <text evidence="2">Belongs to the DNA mismatch repair MutS family.</text>
</comment>